<name>A0A1F5BT45_9BACT</name>
<organism evidence="1 2">
    <name type="scientific">Candidatus Azambacteria bacterium RIFCSPLOWO2_01_FULL_46_25</name>
    <dbReference type="NCBI Taxonomy" id="1797298"/>
    <lineage>
        <taxon>Bacteria</taxon>
        <taxon>Candidatus Azamiibacteriota</taxon>
    </lineage>
</organism>
<reference evidence="1 2" key="1">
    <citation type="journal article" date="2016" name="Nat. Commun.">
        <title>Thousands of microbial genomes shed light on interconnected biogeochemical processes in an aquifer system.</title>
        <authorList>
            <person name="Anantharaman K."/>
            <person name="Brown C.T."/>
            <person name="Hug L.A."/>
            <person name="Sharon I."/>
            <person name="Castelle C.J."/>
            <person name="Probst A.J."/>
            <person name="Thomas B.C."/>
            <person name="Singh A."/>
            <person name="Wilkins M.J."/>
            <person name="Karaoz U."/>
            <person name="Brodie E.L."/>
            <person name="Williams K.H."/>
            <person name="Hubbard S.S."/>
            <person name="Banfield J.F."/>
        </authorList>
    </citation>
    <scope>NUCLEOTIDE SEQUENCE [LARGE SCALE GENOMIC DNA]</scope>
</reference>
<proteinExistence type="predicted"/>
<dbReference type="Proteomes" id="UP000176650">
    <property type="component" value="Unassembled WGS sequence"/>
</dbReference>
<dbReference type="EMBL" id="MEYS01000003">
    <property type="protein sequence ID" value="OGD33808.1"/>
    <property type="molecule type" value="Genomic_DNA"/>
</dbReference>
<sequence>MKYNKLVRDNIPEIIKAKGEVPVTHIADDAEYWQKLKEKLQEEVDEFLKDETIGEIADILEVLDAISDYKGFNKHEVEEVKERKANERGKFSKRIILDES</sequence>
<dbReference type="SUPFAM" id="SSF101386">
    <property type="entry name" value="all-alpha NTP pyrophosphatases"/>
    <property type="match status" value="1"/>
</dbReference>
<dbReference type="STRING" id="1797298.A2988_01900"/>
<comment type="caution">
    <text evidence="1">The sequence shown here is derived from an EMBL/GenBank/DDBJ whole genome shotgun (WGS) entry which is preliminary data.</text>
</comment>
<evidence type="ECO:0008006" key="3">
    <source>
        <dbReference type="Google" id="ProtNLM"/>
    </source>
</evidence>
<dbReference type="InterPro" id="IPR038735">
    <property type="entry name" value="MSMEG_1276-like_NTP-PPase_dom"/>
</dbReference>
<accession>A0A1F5BT45</accession>
<dbReference type="CDD" id="cd11532">
    <property type="entry name" value="NTP-PPase_COG4997"/>
    <property type="match status" value="1"/>
</dbReference>
<evidence type="ECO:0000313" key="2">
    <source>
        <dbReference type="Proteomes" id="UP000176650"/>
    </source>
</evidence>
<dbReference type="AlphaFoldDB" id="A0A1F5BT45"/>
<gene>
    <name evidence="1" type="ORF">A2988_01900</name>
</gene>
<protein>
    <recommendedName>
        <fullName evidence="3">Phosphoribosyl-ATP pyrophosphohydrolase</fullName>
    </recommendedName>
</protein>
<evidence type="ECO:0000313" key="1">
    <source>
        <dbReference type="EMBL" id="OGD33808.1"/>
    </source>
</evidence>